<dbReference type="Gene3D" id="1.10.510.10">
    <property type="entry name" value="Transferase(Phosphotransferase) domain 1"/>
    <property type="match status" value="1"/>
</dbReference>
<dbReference type="SMART" id="SM00220">
    <property type="entry name" value="S_TKc"/>
    <property type="match status" value="1"/>
</dbReference>
<sequence>MEATDELIEDTPFRSSQGSGTGLNFTLNDNSASFELETLDPQKRELLEARFMGRSLPMTINTDSNISAGSSEHDSEPQTSQPEKPKPPRARKRQLSEENGPSSKTGKSPKMDPSKKISEYFPSKGTSGTNSSCSQTRLVFTSSNTAQTQTDINLERLKKLEKSTSQYEEDKELLQERVTQLEAILSNSSDKIELLTGKISKCVEVIKQLLIEKSTATKKEQREESVRNQLRLGRFSAQRQGAHFVDTWIDGFAFQELSQEQNDISVQKEEIEKQKKLLAAKKKIVSSSGSKRAGKSSPTLDSDGFTKPQAPGISMSEFLEKDEILKLRGAALKKEDLNILQLREKLERERNLHIRELKRIAAEDNSRFNDHPVLHNRYLLLHLIGKGGFSEVHKSYDLHEQRYVACKIHQLNPDWKEDKKANYIKHALREYNIHKKLDHPHIVQLYDVFEIDADSFCTVLEFVSGNDLDFLLKQNKTLPEKEARSVVVQTLTALKYLNEIRPPIIHFDLKPGNILLGSGIYSYEAKITDFGLSKIVEQEGTDGMVELTSQGAGTYWYLPPECFVIGKEPPKISSKVDVWSVGIIFFQCLYGKKPFGHNQSQASILEENVMLKATEVEFPSKPPVSNEAKNFIKRCLTYRKEDRPDVITIIEDLYLQPKKAPAVPGHSGSPGPTS</sequence>
<feature type="compositionally biased region" description="Polar residues" evidence="8">
    <location>
        <begin position="58"/>
        <end position="70"/>
    </location>
</feature>
<evidence type="ECO:0000256" key="3">
    <source>
        <dbReference type="ARBA" id="ARBA00022741"/>
    </source>
</evidence>
<keyword evidence="1" id="KW-0723">Serine/threonine-protein kinase</keyword>
<protein>
    <recommendedName>
        <fullName evidence="9">Protein kinase domain-containing protein</fullName>
    </recommendedName>
</protein>
<dbReference type="PANTHER" id="PTHR22974:SF23">
    <property type="entry name" value="TOUSLED-LIKE KINASE, ISOFORM G"/>
    <property type="match status" value="1"/>
</dbReference>
<feature type="domain" description="Protein kinase" evidence="9">
    <location>
        <begin position="378"/>
        <end position="655"/>
    </location>
</feature>
<accession>A0A1X7VPW6</accession>
<evidence type="ECO:0000256" key="7">
    <source>
        <dbReference type="SAM" id="Coils"/>
    </source>
</evidence>
<name>A0A1X7VPW6_AMPQE</name>
<dbReference type="EnsemblMetazoa" id="Aqu2.1.42127_001">
    <property type="protein sequence ID" value="Aqu2.1.42127_001"/>
    <property type="gene ID" value="Aqu2.1.42127"/>
</dbReference>
<dbReference type="PROSITE" id="PS00108">
    <property type="entry name" value="PROTEIN_KINASE_ST"/>
    <property type="match status" value="1"/>
</dbReference>
<dbReference type="PANTHER" id="PTHR22974">
    <property type="entry name" value="MIXED LINEAGE PROTEIN KINASE"/>
    <property type="match status" value="1"/>
</dbReference>
<evidence type="ECO:0000256" key="5">
    <source>
        <dbReference type="ARBA" id="ARBA00022840"/>
    </source>
</evidence>
<evidence type="ECO:0000256" key="1">
    <source>
        <dbReference type="ARBA" id="ARBA00022527"/>
    </source>
</evidence>
<dbReference type="KEGG" id="aqu:100638627"/>
<feature type="region of interest" description="Disordered" evidence="8">
    <location>
        <begin position="58"/>
        <end position="134"/>
    </location>
</feature>
<keyword evidence="7" id="KW-0175">Coiled coil</keyword>
<dbReference type="FunFam" id="1.10.510.10:FF:000698">
    <property type="entry name" value="Serine/threonine-protein kinase tousled-like 1"/>
    <property type="match status" value="1"/>
</dbReference>
<proteinExistence type="predicted"/>
<dbReference type="GO" id="GO:0005524">
    <property type="term" value="F:ATP binding"/>
    <property type="evidence" value="ECO:0007669"/>
    <property type="project" value="UniProtKB-UniRule"/>
</dbReference>
<evidence type="ECO:0000313" key="11">
    <source>
        <dbReference type="Proteomes" id="UP000007879"/>
    </source>
</evidence>
<evidence type="ECO:0000256" key="4">
    <source>
        <dbReference type="ARBA" id="ARBA00022777"/>
    </source>
</evidence>
<dbReference type="OrthoDB" id="346907at2759"/>
<dbReference type="SUPFAM" id="SSF56112">
    <property type="entry name" value="Protein kinase-like (PK-like)"/>
    <property type="match status" value="1"/>
</dbReference>
<dbReference type="STRING" id="400682.A0A1X7VPW6"/>
<dbReference type="GO" id="GO:0004674">
    <property type="term" value="F:protein serine/threonine kinase activity"/>
    <property type="evidence" value="ECO:0007669"/>
    <property type="project" value="UniProtKB-KW"/>
</dbReference>
<dbReference type="InterPro" id="IPR017441">
    <property type="entry name" value="Protein_kinase_ATP_BS"/>
</dbReference>
<keyword evidence="2" id="KW-0808">Transferase</keyword>
<feature type="region of interest" description="Disordered" evidence="8">
    <location>
        <begin position="1"/>
        <end position="28"/>
    </location>
</feature>
<dbReference type="InterPro" id="IPR008271">
    <property type="entry name" value="Ser/Thr_kinase_AS"/>
</dbReference>
<dbReference type="GO" id="GO:0007059">
    <property type="term" value="P:chromosome segregation"/>
    <property type="evidence" value="ECO:0007669"/>
    <property type="project" value="TreeGrafter"/>
</dbReference>
<dbReference type="GO" id="GO:0005634">
    <property type="term" value="C:nucleus"/>
    <property type="evidence" value="ECO:0007669"/>
    <property type="project" value="TreeGrafter"/>
</dbReference>
<dbReference type="InterPro" id="IPR011009">
    <property type="entry name" value="Kinase-like_dom_sf"/>
</dbReference>
<keyword evidence="5 6" id="KW-0067">ATP-binding</keyword>
<evidence type="ECO:0000259" key="9">
    <source>
        <dbReference type="PROSITE" id="PS50011"/>
    </source>
</evidence>
<evidence type="ECO:0000313" key="10">
    <source>
        <dbReference type="EnsemblMetazoa" id="Aqu2.1.42127_001"/>
    </source>
</evidence>
<dbReference type="InParanoid" id="A0A1X7VPW6"/>
<dbReference type="PROSITE" id="PS00107">
    <property type="entry name" value="PROTEIN_KINASE_ATP"/>
    <property type="match status" value="1"/>
</dbReference>
<dbReference type="Pfam" id="PF00069">
    <property type="entry name" value="Pkinase"/>
    <property type="match status" value="1"/>
</dbReference>
<dbReference type="CDD" id="cd13990">
    <property type="entry name" value="STKc_TLK"/>
    <property type="match status" value="1"/>
</dbReference>
<feature type="compositionally biased region" description="Polar residues" evidence="8">
    <location>
        <begin position="13"/>
        <end position="28"/>
    </location>
</feature>
<organism evidence="10">
    <name type="scientific">Amphimedon queenslandica</name>
    <name type="common">Sponge</name>
    <dbReference type="NCBI Taxonomy" id="400682"/>
    <lineage>
        <taxon>Eukaryota</taxon>
        <taxon>Metazoa</taxon>
        <taxon>Porifera</taxon>
        <taxon>Demospongiae</taxon>
        <taxon>Heteroscleromorpha</taxon>
        <taxon>Haplosclerida</taxon>
        <taxon>Niphatidae</taxon>
        <taxon>Amphimedon</taxon>
    </lineage>
</organism>
<gene>
    <name evidence="10" type="primary">100638627</name>
</gene>
<feature type="compositionally biased region" description="Polar residues" evidence="8">
    <location>
        <begin position="124"/>
        <end position="134"/>
    </location>
</feature>
<dbReference type="GO" id="GO:0035556">
    <property type="term" value="P:intracellular signal transduction"/>
    <property type="evidence" value="ECO:0007669"/>
    <property type="project" value="TreeGrafter"/>
</dbReference>
<dbReference type="PROSITE" id="PS50011">
    <property type="entry name" value="PROTEIN_KINASE_DOM"/>
    <property type="match status" value="1"/>
</dbReference>
<evidence type="ECO:0000256" key="8">
    <source>
        <dbReference type="SAM" id="MobiDB-lite"/>
    </source>
</evidence>
<keyword evidence="4" id="KW-0418">Kinase</keyword>
<feature type="binding site" evidence="6">
    <location>
        <position position="407"/>
    </location>
    <ligand>
        <name>ATP</name>
        <dbReference type="ChEBI" id="CHEBI:30616"/>
    </ligand>
</feature>
<dbReference type="eggNOG" id="KOG1151">
    <property type="taxonomic scope" value="Eukaryota"/>
</dbReference>
<reference evidence="11" key="1">
    <citation type="journal article" date="2010" name="Nature">
        <title>The Amphimedon queenslandica genome and the evolution of animal complexity.</title>
        <authorList>
            <person name="Srivastava M."/>
            <person name="Simakov O."/>
            <person name="Chapman J."/>
            <person name="Fahey B."/>
            <person name="Gauthier M.E."/>
            <person name="Mitros T."/>
            <person name="Richards G.S."/>
            <person name="Conaco C."/>
            <person name="Dacre M."/>
            <person name="Hellsten U."/>
            <person name="Larroux C."/>
            <person name="Putnam N.H."/>
            <person name="Stanke M."/>
            <person name="Adamska M."/>
            <person name="Darling A."/>
            <person name="Degnan S.M."/>
            <person name="Oakley T.H."/>
            <person name="Plachetzki D.C."/>
            <person name="Zhai Y."/>
            <person name="Adamski M."/>
            <person name="Calcino A."/>
            <person name="Cummins S.F."/>
            <person name="Goodstein D.M."/>
            <person name="Harris C."/>
            <person name="Jackson D.J."/>
            <person name="Leys S.P."/>
            <person name="Shu S."/>
            <person name="Woodcroft B.J."/>
            <person name="Vervoort M."/>
            <person name="Kosik K.S."/>
            <person name="Manning G."/>
            <person name="Degnan B.M."/>
            <person name="Rokhsar D.S."/>
        </authorList>
    </citation>
    <scope>NUCLEOTIDE SEQUENCE [LARGE SCALE GENOMIC DNA]</scope>
</reference>
<feature type="coiled-coil region" evidence="7">
    <location>
        <begin position="332"/>
        <end position="363"/>
    </location>
</feature>
<dbReference type="EnsemblMetazoa" id="XM_020001698.1">
    <property type="protein sequence ID" value="XP_019857257.1"/>
    <property type="gene ID" value="LOC100638627"/>
</dbReference>
<dbReference type="AlphaFoldDB" id="A0A1X7VPW6"/>
<dbReference type="FunCoup" id="A0A1X7VPW6">
    <property type="interactions" value="542"/>
</dbReference>
<dbReference type="Proteomes" id="UP000007879">
    <property type="component" value="Unassembled WGS sequence"/>
</dbReference>
<keyword evidence="11" id="KW-1185">Reference proteome</keyword>
<feature type="compositionally biased region" description="Basic and acidic residues" evidence="8">
    <location>
        <begin position="109"/>
        <end position="118"/>
    </location>
</feature>
<dbReference type="InterPro" id="IPR000719">
    <property type="entry name" value="Prot_kinase_dom"/>
</dbReference>
<feature type="region of interest" description="Disordered" evidence="8">
    <location>
        <begin position="288"/>
        <end position="312"/>
    </location>
</feature>
<feature type="coiled-coil region" evidence="7">
    <location>
        <begin position="157"/>
        <end position="191"/>
    </location>
</feature>
<evidence type="ECO:0000256" key="2">
    <source>
        <dbReference type="ARBA" id="ARBA00022679"/>
    </source>
</evidence>
<reference evidence="10" key="2">
    <citation type="submission" date="2017-05" db="UniProtKB">
        <authorList>
            <consortium name="EnsemblMetazoa"/>
        </authorList>
    </citation>
    <scope>IDENTIFICATION</scope>
</reference>
<feature type="compositionally biased region" description="Low complexity" evidence="8">
    <location>
        <begin position="288"/>
        <end position="297"/>
    </location>
</feature>
<evidence type="ECO:0000256" key="6">
    <source>
        <dbReference type="PROSITE-ProRule" id="PRU10141"/>
    </source>
</evidence>
<feature type="compositionally biased region" description="Polar residues" evidence="8">
    <location>
        <begin position="97"/>
        <end position="106"/>
    </location>
</feature>
<keyword evidence="3 6" id="KW-0547">Nucleotide-binding</keyword>